<evidence type="ECO:0000256" key="1">
    <source>
        <dbReference type="SAM" id="MobiDB-lite"/>
    </source>
</evidence>
<evidence type="ECO:0000313" key="4">
    <source>
        <dbReference type="Proteomes" id="UP001237642"/>
    </source>
</evidence>
<dbReference type="InterPro" id="IPR004252">
    <property type="entry name" value="Probable_transposase_24"/>
</dbReference>
<feature type="region of interest" description="Disordered" evidence="1">
    <location>
        <begin position="154"/>
        <end position="244"/>
    </location>
</feature>
<dbReference type="EMBL" id="JAUIZM010000010">
    <property type="protein sequence ID" value="KAK1359116.1"/>
    <property type="molecule type" value="Genomic_DNA"/>
</dbReference>
<protein>
    <submittedName>
        <fullName evidence="3">Uncharacterized protein</fullName>
    </submittedName>
</protein>
<keyword evidence="4" id="KW-1185">Reference proteome</keyword>
<keyword evidence="2" id="KW-0812">Transmembrane</keyword>
<feature type="compositionally biased region" description="Basic and acidic residues" evidence="1">
    <location>
        <begin position="65"/>
        <end position="80"/>
    </location>
</feature>
<reference evidence="3" key="2">
    <citation type="submission" date="2023-05" db="EMBL/GenBank/DDBJ databases">
        <authorList>
            <person name="Schelkunov M.I."/>
        </authorList>
    </citation>
    <scope>NUCLEOTIDE SEQUENCE</scope>
    <source>
        <strain evidence="3">Hsosn_3</strain>
        <tissue evidence="3">Leaf</tissue>
    </source>
</reference>
<feature type="compositionally biased region" description="Polar residues" evidence="1">
    <location>
        <begin position="293"/>
        <end position="304"/>
    </location>
</feature>
<proteinExistence type="predicted"/>
<keyword evidence="2" id="KW-1133">Transmembrane helix</keyword>
<dbReference type="PANTHER" id="PTHR33144:SF35">
    <property type="entry name" value="TRANSPOSASE, PTTA_EN_SPM, PLANT-RELATED"/>
    <property type="match status" value="1"/>
</dbReference>
<feature type="transmembrane region" description="Helical" evidence="2">
    <location>
        <begin position="599"/>
        <end position="619"/>
    </location>
</feature>
<dbReference type="Proteomes" id="UP001237642">
    <property type="component" value="Unassembled WGS sequence"/>
</dbReference>
<evidence type="ECO:0000313" key="3">
    <source>
        <dbReference type="EMBL" id="KAK1359116.1"/>
    </source>
</evidence>
<feature type="compositionally biased region" description="Basic residues" evidence="1">
    <location>
        <begin position="313"/>
        <end position="329"/>
    </location>
</feature>
<comment type="caution">
    <text evidence="3">The sequence shown here is derived from an EMBL/GenBank/DDBJ whole genome shotgun (WGS) entry which is preliminary data.</text>
</comment>
<organism evidence="3 4">
    <name type="scientific">Heracleum sosnowskyi</name>
    <dbReference type="NCBI Taxonomy" id="360622"/>
    <lineage>
        <taxon>Eukaryota</taxon>
        <taxon>Viridiplantae</taxon>
        <taxon>Streptophyta</taxon>
        <taxon>Embryophyta</taxon>
        <taxon>Tracheophyta</taxon>
        <taxon>Spermatophyta</taxon>
        <taxon>Magnoliopsida</taxon>
        <taxon>eudicotyledons</taxon>
        <taxon>Gunneridae</taxon>
        <taxon>Pentapetalae</taxon>
        <taxon>asterids</taxon>
        <taxon>campanulids</taxon>
        <taxon>Apiales</taxon>
        <taxon>Apiaceae</taxon>
        <taxon>Apioideae</taxon>
        <taxon>apioid superclade</taxon>
        <taxon>Tordylieae</taxon>
        <taxon>Tordyliinae</taxon>
        <taxon>Heracleum</taxon>
    </lineage>
</organism>
<name>A0AAD8M380_9APIA</name>
<dbReference type="PANTHER" id="PTHR33144">
    <property type="entry name" value="OS10G0409366 PROTEIN-RELATED"/>
    <property type="match status" value="1"/>
</dbReference>
<sequence length="621" mass="70372">MAEKRTFVTLQNINAEKKRKLKDRNDDKERRISTRKKLQFNDDVSTHEEELIGLADYIKRFESPDTKAEKAGEGLPDPKAKIVGAGLPDIKAKKASEELRDTKTKKAGAGLPDPKAKTVGEELGKCVEGQGCNDYEMKRNDNVAKNKAKLKELGLVPSKSAKSCQKDKGKCKETNEDASESEYVPDNNDVEAEQQSDREDDNVTSKRTKKVKRQRVEIGAGPRTRLQATKLPGSSEKKEATAGATSLPVEVNNAPVVSLKEKLKSLREGPGSMALYLELREKQQIEKEIPRAESQTQHLQSQSDDAPVDAAPKRKRGKTKMNHVHNRGEKKRITLNYLKQPVADDGKLLSEFSNFLGTTVRQFVSLTCASWHQVPEKGLLLEYVQDKYIIPEDAVPWINKSMSDHFRSFKGRIKRDHYKPYSTDDERLAHRPEEVPLSDWRILLKYWGDEKVQEIAKKNQESRNKITETHTTGATSFAQIAHKLRLEKLEKLKNLEKTPIDGDAESDADCEELAKVYDADVYVATRKRKDGREYKLPPEVLKTVKDKVVDVEKVLQNEVIWVISPSPILQGMIVASSSGRIFLNRKGVLGRNNISMEPYVTLTYGVNLSDIFYVFYFLWFM</sequence>
<reference evidence="3" key="1">
    <citation type="submission" date="2023-02" db="EMBL/GenBank/DDBJ databases">
        <title>Genome of toxic invasive species Heracleum sosnowskyi carries increased number of genes despite the absence of recent whole-genome duplications.</title>
        <authorList>
            <person name="Schelkunov M."/>
            <person name="Shtratnikova V."/>
            <person name="Makarenko M."/>
            <person name="Klepikova A."/>
            <person name="Omelchenko D."/>
            <person name="Novikova G."/>
            <person name="Obukhova E."/>
            <person name="Bogdanov V."/>
            <person name="Penin A."/>
            <person name="Logacheva M."/>
        </authorList>
    </citation>
    <scope>NUCLEOTIDE SEQUENCE</scope>
    <source>
        <strain evidence="3">Hsosn_3</strain>
        <tissue evidence="3">Leaf</tissue>
    </source>
</reference>
<feature type="region of interest" description="Disordered" evidence="1">
    <location>
        <begin position="65"/>
        <end position="117"/>
    </location>
</feature>
<dbReference type="Pfam" id="PF03004">
    <property type="entry name" value="Transposase_24"/>
    <property type="match status" value="1"/>
</dbReference>
<accession>A0AAD8M380</accession>
<feature type="compositionally biased region" description="Basic and acidic residues" evidence="1">
    <location>
        <begin position="164"/>
        <end position="175"/>
    </location>
</feature>
<dbReference type="AlphaFoldDB" id="A0AAD8M380"/>
<evidence type="ECO:0000256" key="2">
    <source>
        <dbReference type="SAM" id="Phobius"/>
    </source>
</evidence>
<feature type="compositionally biased region" description="Basic and acidic residues" evidence="1">
    <location>
        <begin position="195"/>
        <end position="204"/>
    </location>
</feature>
<feature type="region of interest" description="Disordered" evidence="1">
    <location>
        <begin position="289"/>
        <end position="329"/>
    </location>
</feature>
<keyword evidence="2" id="KW-0472">Membrane</keyword>
<gene>
    <name evidence="3" type="ORF">POM88_043590</name>
</gene>
<feature type="compositionally biased region" description="Basic and acidic residues" evidence="1">
    <location>
        <begin position="90"/>
        <end position="104"/>
    </location>
</feature>